<dbReference type="EMBL" id="CAJPEX010000312">
    <property type="protein sequence ID" value="CAG0915020.1"/>
    <property type="molecule type" value="Genomic_DNA"/>
</dbReference>
<evidence type="ECO:0000313" key="3">
    <source>
        <dbReference type="Proteomes" id="UP000678499"/>
    </source>
</evidence>
<accession>A0A7R9BJ20</accession>
<feature type="region of interest" description="Disordered" evidence="1">
    <location>
        <begin position="1"/>
        <end position="60"/>
    </location>
</feature>
<keyword evidence="3" id="KW-1185">Reference proteome</keyword>
<proteinExistence type="predicted"/>
<feature type="region of interest" description="Disordered" evidence="1">
    <location>
        <begin position="102"/>
        <end position="141"/>
    </location>
</feature>
<feature type="region of interest" description="Disordered" evidence="1">
    <location>
        <begin position="202"/>
        <end position="235"/>
    </location>
</feature>
<organism evidence="2">
    <name type="scientific">Notodromas monacha</name>
    <dbReference type="NCBI Taxonomy" id="399045"/>
    <lineage>
        <taxon>Eukaryota</taxon>
        <taxon>Metazoa</taxon>
        <taxon>Ecdysozoa</taxon>
        <taxon>Arthropoda</taxon>
        <taxon>Crustacea</taxon>
        <taxon>Oligostraca</taxon>
        <taxon>Ostracoda</taxon>
        <taxon>Podocopa</taxon>
        <taxon>Podocopida</taxon>
        <taxon>Cypridocopina</taxon>
        <taxon>Cypridoidea</taxon>
        <taxon>Cyprididae</taxon>
        <taxon>Notodromas</taxon>
    </lineage>
</organism>
<evidence type="ECO:0000313" key="2">
    <source>
        <dbReference type="EMBL" id="CAD7274868.1"/>
    </source>
</evidence>
<evidence type="ECO:0000256" key="1">
    <source>
        <dbReference type="SAM" id="MobiDB-lite"/>
    </source>
</evidence>
<reference evidence="2" key="1">
    <citation type="submission" date="2020-11" db="EMBL/GenBank/DDBJ databases">
        <authorList>
            <person name="Tran Van P."/>
        </authorList>
    </citation>
    <scope>NUCLEOTIDE SEQUENCE</scope>
</reference>
<dbReference type="Proteomes" id="UP000678499">
    <property type="component" value="Unassembled WGS sequence"/>
</dbReference>
<feature type="non-terminal residue" evidence="2">
    <location>
        <position position="277"/>
    </location>
</feature>
<name>A0A7R9BJ20_9CRUS</name>
<gene>
    <name evidence="2" type="ORF">NMOB1V02_LOCUS2686</name>
</gene>
<protein>
    <submittedName>
        <fullName evidence="2">Uncharacterized protein</fullName>
    </submittedName>
</protein>
<dbReference type="AlphaFoldDB" id="A0A7R9BJ20"/>
<dbReference type="EMBL" id="OA882349">
    <property type="protein sequence ID" value="CAD7274868.1"/>
    <property type="molecule type" value="Genomic_DNA"/>
</dbReference>
<feature type="compositionally biased region" description="Basic and acidic residues" evidence="1">
    <location>
        <begin position="202"/>
        <end position="212"/>
    </location>
</feature>
<sequence length="277" mass="30577">SVGRPPKNGRNHKKREAAGDWQWCPPAAKKPGGTGEPRNPKTSPGINNNKNNKRRVGRPPTKLSDFLVEVDPANAVAFAALPFAVPLGLSDDILVESYFEDEVEERIPTPPPLMRRSPDRQSSTCTSSSTSSSSSSSWVRMNGVPGLIRKDRCFPALGSHEFPRQLSNWDFEKTSPTSAIHEGLNKSVGKLRPTAPRFVRMTEDTSDEKTPLEPDSGVTSDASNNDDEDLFVDQSENSVPIVAVEEIEPMDAMEREIVSHFNALIEFFETKVCDSQR</sequence>
<feature type="compositionally biased region" description="Low complexity" evidence="1">
    <location>
        <begin position="122"/>
        <end position="137"/>
    </location>
</feature>